<keyword evidence="1" id="KW-0472">Membrane</keyword>
<dbReference type="Proteomes" id="UP000461880">
    <property type="component" value="Unassembled WGS sequence"/>
</dbReference>
<evidence type="ECO:0000313" key="3">
    <source>
        <dbReference type="EMBL" id="MSS59625.1"/>
    </source>
</evidence>
<dbReference type="InterPro" id="IPR010281">
    <property type="entry name" value="DUF885"/>
</dbReference>
<feature type="transmembrane region" description="Helical" evidence="1">
    <location>
        <begin position="610"/>
        <end position="629"/>
    </location>
</feature>
<dbReference type="Pfam" id="PF05960">
    <property type="entry name" value="DUF885"/>
    <property type="match status" value="1"/>
</dbReference>
<dbReference type="RefSeq" id="WP_154505866.1">
    <property type="nucleotide sequence ID" value="NZ_VUMN01000040.1"/>
</dbReference>
<evidence type="ECO:0000256" key="1">
    <source>
        <dbReference type="SAM" id="Phobius"/>
    </source>
</evidence>
<gene>
    <name evidence="3" type="ORF">FYJ51_12050</name>
</gene>
<comment type="caution">
    <text evidence="3">The sequence shown here is derived from an EMBL/GenBank/DDBJ whole genome shotgun (WGS) entry which is preliminary data.</text>
</comment>
<keyword evidence="1" id="KW-0812">Transmembrane</keyword>
<accession>A0A7X2NUB6</accession>
<proteinExistence type="predicted"/>
<organism evidence="3 4">
    <name type="scientific">Stecheria intestinalis</name>
    <dbReference type="NCBI Taxonomy" id="2606630"/>
    <lineage>
        <taxon>Bacteria</taxon>
        <taxon>Bacillati</taxon>
        <taxon>Bacillota</taxon>
        <taxon>Erysipelotrichia</taxon>
        <taxon>Erysipelotrichales</taxon>
        <taxon>Erysipelotrichaceae</taxon>
        <taxon>Stecheria</taxon>
    </lineage>
</organism>
<dbReference type="PANTHER" id="PTHR33361">
    <property type="entry name" value="GLR0591 PROTEIN"/>
    <property type="match status" value="1"/>
</dbReference>
<keyword evidence="4" id="KW-1185">Reference proteome</keyword>
<keyword evidence="1" id="KW-1133">Transmembrane helix</keyword>
<dbReference type="EMBL" id="VUMN01000040">
    <property type="protein sequence ID" value="MSS59625.1"/>
    <property type="molecule type" value="Genomic_DNA"/>
</dbReference>
<protein>
    <submittedName>
        <fullName evidence="3">DUF885 domain-containing protein</fullName>
    </submittedName>
</protein>
<feature type="chain" id="PRO_5030938421" evidence="2">
    <location>
        <begin position="30"/>
        <end position="640"/>
    </location>
</feature>
<name>A0A7X2NUB6_9FIRM</name>
<reference evidence="3 4" key="1">
    <citation type="submission" date="2019-08" db="EMBL/GenBank/DDBJ databases">
        <title>In-depth cultivation of the pig gut microbiome towards novel bacterial diversity and tailored functional studies.</title>
        <authorList>
            <person name="Wylensek D."/>
            <person name="Hitch T.C.A."/>
            <person name="Clavel T."/>
        </authorList>
    </citation>
    <scope>NUCLEOTIDE SEQUENCE [LARGE SCALE GENOMIC DNA]</scope>
    <source>
        <strain evidence="3 4">Oil+RF-744-GAM-WT-6</strain>
    </source>
</reference>
<dbReference type="AlphaFoldDB" id="A0A7X2NUB6"/>
<evidence type="ECO:0000256" key="2">
    <source>
        <dbReference type="SAM" id="SignalP"/>
    </source>
</evidence>
<keyword evidence="2" id="KW-0732">Signal</keyword>
<evidence type="ECO:0000313" key="4">
    <source>
        <dbReference type="Proteomes" id="UP000461880"/>
    </source>
</evidence>
<sequence>MKQMLKQMLHAVCAAAVAAAVISPASVMAEENTGNADFDEFLNQEFVQAMEDDYLTMHYTIRDYESAGITKPDPVMTDQSLQSYQDAVDEANASLEKLKAFDYDSLSAEQQVDYQVYETYLENIAAMNSYPMLDQLFNPSFGIQENLLTNFTEFIFYDKQDVEDYLSVLKSVPDCLEQCLDITKRQAATGYFLTDSQLDDTEDSIAKFTEKKDDNQLIVIFDEDIDALNFLSDDEKASYKEQNKDIVLNQFIPAYDHVSEELEKLRGSANYEGGLCNYEDGGSDYYQALVRYKTSSDDSIQDLLDQCTDFLSQVIYQYIDLMRSSDLDSAEQETVGMDTPEEILSYLQSILGKSYPQGPDVTYTASYLDPSVANDSVVAYYMQPPIDDITDNVIKINGDNVSDENELYSTLAHEGFGGHLYQITWFLNTNPSRIRSVCSNSGYTEGWGMYAEIVALSNAPQLSDAAIENLQINTSLGYVLDAAADLAVNGLGYSVDDVAEYLDSLGLNSANAESLYDFVISQPGTILPYGIGLMKFLNLREDAKEALGSKFDLKEFNTVLLTGGNRPFSMVEADVNEWVKEQGGSALDFSSTSAPASSAPAVSGNSGPSFPTIAVIVILAAAAVIAAVVKRRVSRHDPLQ</sequence>
<feature type="signal peptide" evidence="2">
    <location>
        <begin position="1"/>
        <end position="29"/>
    </location>
</feature>
<dbReference type="PANTHER" id="PTHR33361:SF2">
    <property type="entry name" value="DUF885 DOMAIN-CONTAINING PROTEIN"/>
    <property type="match status" value="1"/>
</dbReference>